<feature type="coiled-coil region" evidence="1">
    <location>
        <begin position="330"/>
        <end position="364"/>
    </location>
</feature>
<sequence>MPRHPSFQLASLLFAGAVLAGAGARAAELGDAKVNSYLGQQLSADIELTSLHDANGTVLARVASLDVYRGAGLELPPVLSSVNLAVVRRDGRQFLHVTSTRPIEADHLHLYLELTDGGQRGVRLATLWFTPDPAPPAPRLVASPVPAPPVVQEIAPKRTVRAPFRAMPASHQKLVRPLPEPAAVKEAKPAQPVPEPARKPAEPVPAVTKPAKLASVAEKTPPPHLAHVPVTLAVASKPEAKPEAPEPALPVKSAAKVNEPKPAVSGKPVTKAEEPKPTVAARPAPKPEEPKPAPITLAAAKASQVHPAVIPQPKPVPACPKEPSKAEATCSALDGKNAELRAELVKLEERVKTLQAEAKARAAAEAKAAAAPKPVEAPKPAMPAKPPLPVKKEAAERPAADEKFGQVMEEPPARPVFKPVKLKAVVPVAAPAPAAPEELPAGMPWGWIAGAGGGVFATVGGLQFWRHRRKQVKVHRVHAPLPDHDVDDDELIEPTLI</sequence>
<evidence type="ECO:0000256" key="2">
    <source>
        <dbReference type="SAM" id="MobiDB-lite"/>
    </source>
</evidence>
<feature type="signal peptide" evidence="4">
    <location>
        <begin position="1"/>
        <end position="20"/>
    </location>
</feature>
<keyword evidence="3" id="KW-1133">Transmembrane helix</keyword>
<feature type="region of interest" description="Disordered" evidence="2">
    <location>
        <begin position="369"/>
        <end position="410"/>
    </location>
</feature>
<feature type="compositionally biased region" description="Pro residues" evidence="2">
    <location>
        <begin position="310"/>
        <end position="320"/>
    </location>
</feature>
<feature type="region of interest" description="Disordered" evidence="2">
    <location>
        <begin position="180"/>
        <end position="205"/>
    </location>
</feature>
<accession>A0ABT2CYZ9</accession>
<protein>
    <recommendedName>
        <fullName evidence="5">FimV N-terminal domain-containing protein</fullName>
    </recommendedName>
</protein>
<evidence type="ECO:0000313" key="7">
    <source>
        <dbReference type="Proteomes" id="UP001204621"/>
    </source>
</evidence>
<reference evidence="6 7" key="1">
    <citation type="submission" date="2022-08" db="EMBL/GenBank/DDBJ databases">
        <title>Reclassification of Massilia species as members of the genera Telluria, Duganella, Pseudoduganella, Mokoshia gen. nov. and Zemynaea gen. nov. using orthogonal and non-orthogonal genome-based approaches.</title>
        <authorList>
            <person name="Bowman J.P."/>
        </authorList>
    </citation>
    <scope>NUCLEOTIDE SEQUENCE [LARGE SCALE GENOMIC DNA]</scope>
    <source>
        <strain evidence="6 7">JCM 31606</strain>
    </source>
</reference>
<proteinExistence type="predicted"/>
<evidence type="ECO:0000313" key="6">
    <source>
        <dbReference type="EMBL" id="MCS0659203.1"/>
    </source>
</evidence>
<comment type="caution">
    <text evidence="6">The sequence shown here is derived from an EMBL/GenBank/DDBJ whole genome shotgun (WGS) entry which is preliminary data.</text>
</comment>
<evidence type="ECO:0000256" key="4">
    <source>
        <dbReference type="SAM" id="SignalP"/>
    </source>
</evidence>
<name>A0ABT2CYZ9_9BURK</name>
<dbReference type="EMBL" id="JANUGU010000004">
    <property type="protein sequence ID" value="MCS0659203.1"/>
    <property type="molecule type" value="Genomic_DNA"/>
</dbReference>
<evidence type="ECO:0000256" key="1">
    <source>
        <dbReference type="SAM" id="Coils"/>
    </source>
</evidence>
<feature type="compositionally biased region" description="Basic and acidic residues" evidence="2">
    <location>
        <begin position="390"/>
        <end position="404"/>
    </location>
</feature>
<dbReference type="Proteomes" id="UP001204621">
    <property type="component" value="Unassembled WGS sequence"/>
</dbReference>
<keyword evidence="4" id="KW-0732">Signal</keyword>
<keyword evidence="3" id="KW-0812">Transmembrane</keyword>
<feature type="chain" id="PRO_5046703147" description="FimV N-terminal domain-containing protein" evidence="4">
    <location>
        <begin position="21"/>
        <end position="497"/>
    </location>
</feature>
<evidence type="ECO:0000256" key="3">
    <source>
        <dbReference type="SAM" id="Phobius"/>
    </source>
</evidence>
<organism evidence="6 7">
    <name type="scientific">Massilia terrae</name>
    <dbReference type="NCBI Taxonomy" id="1811224"/>
    <lineage>
        <taxon>Bacteria</taxon>
        <taxon>Pseudomonadati</taxon>
        <taxon>Pseudomonadota</taxon>
        <taxon>Betaproteobacteria</taxon>
        <taxon>Burkholderiales</taxon>
        <taxon>Oxalobacteraceae</taxon>
        <taxon>Telluria group</taxon>
        <taxon>Massilia</taxon>
    </lineage>
</organism>
<keyword evidence="1" id="KW-0175">Coiled coil</keyword>
<dbReference type="RefSeq" id="WP_258812389.1">
    <property type="nucleotide sequence ID" value="NZ_JANUGU010000004.1"/>
</dbReference>
<keyword evidence="7" id="KW-1185">Reference proteome</keyword>
<dbReference type="Pfam" id="PF25800">
    <property type="entry name" value="FimV_N"/>
    <property type="match status" value="1"/>
</dbReference>
<feature type="compositionally biased region" description="Pro residues" evidence="2">
    <location>
        <begin position="375"/>
        <end position="389"/>
    </location>
</feature>
<feature type="domain" description="FimV N-terminal" evidence="5">
    <location>
        <begin position="28"/>
        <end position="131"/>
    </location>
</feature>
<keyword evidence="3" id="KW-0472">Membrane</keyword>
<gene>
    <name evidence="6" type="ORF">NX778_14125</name>
</gene>
<dbReference type="InterPro" id="IPR057840">
    <property type="entry name" value="FimV_N"/>
</dbReference>
<feature type="region of interest" description="Disordered" evidence="2">
    <location>
        <begin position="237"/>
        <end position="324"/>
    </location>
</feature>
<evidence type="ECO:0000259" key="5">
    <source>
        <dbReference type="Pfam" id="PF25800"/>
    </source>
</evidence>
<feature type="transmembrane region" description="Helical" evidence="3">
    <location>
        <begin position="445"/>
        <end position="465"/>
    </location>
</feature>